<feature type="region of interest" description="Disordered" evidence="5">
    <location>
        <begin position="1"/>
        <end position="20"/>
    </location>
</feature>
<gene>
    <name evidence="7" type="ORF">Poli38472_005713</name>
</gene>
<dbReference type="Pfam" id="PF00447">
    <property type="entry name" value="HSF_DNA-bind"/>
    <property type="match status" value="1"/>
</dbReference>
<dbReference type="InterPro" id="IPR000232">
    <property type="entry name" value="HSF_DNA-bd"/>
</dbReference>
<evidence type="ECO:0000313" key="8">
    <source>
        <dbReference type="Proteomes" id="UP000794436"/>
    </source>
</evidence>
<dbReference type="InterPro" id="IPR036388">
    <property type="entry name" value="WH-like_DNA-bd_sf"/>
</dbReference>
<evidence type="ECO:0000256" key="3">
    <source>
        <dbReference type="ARBA" id="ARBA00023242"/>
    </source>
</evidence>
<dbReference type="Gene3D" id="1.10.10.10">
    <property type="entry name" value="Winged helix-like DNA-binding domain superfamily/Winged helix DNA-binding domain"/>
    <property type="match status" value="1"/>
</dbReference>
<keyword evidence="8" id="KW-1185">Reference proteome</keyword>
<reference evidence="7" key="1">
    <citation type="submission" date="2019-03" db="EMBL/GenBank/DDBJ databases">
        <title>Long read genome sequence of the mycoparasitic Pythium oligandrum ATCC 38472 isolated from sugarbeet rhizosphere.</title>
        <authorList>
            <person name="Gaulin E."/>
        </authorList>
    </citation>
    <scope>NUCLEOTIDE SEQUENCE</scope>
    <source>
        <strain evidence="7">ATCC 38472_TT</strain>
    </source>
</reference>
<evidence type="ECO:0000259" key="6">
    <source>
        <dbReference type="SMART" id="SM00415"/>
    </source>
</evidence>
<feature type="region of interest" description="Disordered" evidence="5">
    <location>
        <begin position="113"/>
        <end position="146"/>
    </location>
</feature>
<evidence type="ECO:0000256" key="5">
    <source>
        <dbReference type="SAM" id="MobiDB-lite"/>
    </source>
</evidence>
<proteinExistence type="inferred from homology"/>
<dbReference type="GO" id="GO:0043565">
    <property type="term" value="F:sequence-specific DNA binding"/>
    <property type="evidence" value="ECO:0007669"/>
    <property type="project" value="InterPro"/>
</dbReference>
<organism evidence="7 8">
    <name type="scientific">Pythium oligandrum</name>
    <name type="common">Mycoparasitic fungus</name>
    <dbReference type="NCBI Taxonomy" id="41045"/>
    <lineage>
        <taxon>Eukaryota</taxon>
        <taxon>Sar</taxon>
        <taxon>Stramenopiles</taxon>
        <taxon>Oomycota</taxon>
        <taxon>Peronosporomycetes</taxon>
        <taxon>Pythiales</taxon>
        <taxon>Pythiaceae</taxon>
        <taxon>Pythium</taxon>
    </lineage>
</organism>
<dbReference type="SMART" id="SM00415">
    <property type="entry name" value="HSF"/>
    <property type="match status" value="1"/>
</dbReference>
<dbReference type="AlphaFoldDB" id="A0A8K1CRK1"/>
<evidence type="ECO:0000256" key="1">
    <source>
        <dbReference type="ARBA" id="ARBA00004123"/>
    </source>
</evidence>
<keyword evidence="3" id="KW-0539">Nucleus</keyword>
<dbReference type="PANTHER" id="PTHR10015:SF427">
    <property type="entry name" value="HEAT SHOCK FACTOR PROTEIN"/>
    <property type="match status" value="1"/>
</dbReference>
<protein>
    <recommendedName>
        <fullName evidence="6">HSF-type DNA-binding domain-containing protein</fullName>
    </recommendedName>
</protein>
<dbReference type="Proteomes" id="UP000794436">
    <property type="component" value="Unassembled WGS sequence"/>
</dbReference>
<comment type="subcellular location">
    <subcellularLocation>
        <location evidence="1">Nucleus</location>
    </subcellularLocation>
</comment>
<feature type="compositionally biased region" description="Polar residues" evidence="5">
    <location>
        <begin position="1"/>
        <end position="15"/>
    </location>
</feature>
<dbReference type="GO" id="GO:0003700">
    <property type="term" value="F:DNA-binding transcription factor activity"/>
    <property type="evidence" value="ECO:0007669"/>
    <property type="project" value="InterPro"/>
</dbReference>
<comment type="similarity">
    <text evidence="4">Belongs to the HSF family.</text>
</comment>
<dbReference type="SUPFAM" id="SSF46785">
    <property type="entry name" value="Winged helix' DNA-binding domain"/>
    <property type="match status" value="1"/>
</dbReference>
<comment type="caution">
    <text evidence="7">The sequence shown here is derived from an EMBL/GenBank/DDBJ whole genome shotgun (WGS) entry which is preliminary data.</text>
</comment>
<dbReference type="GO" id="GO:0005634">
    <property type="term" value="C:nucleus"/>
    <property type="evidence" value="ECO:0007669"/>
    <property type="project" value="UniProtKB-SubCell"/>
</dbReference>
<dbReference type="PANTHER" id="PTHR10015">
    <property type="entry name" value="HEAT SHOCK TRANSCRIPTION FACTOR"/>
    <property type="match status" value="1"/>
</dbReference>
<evidence type="ECO:0000313" key="7">
    <source>
        <dbReference type="EMBL" id="TMW68245.1"/>
    </source>
</evidence>
<keyword evidence="2" id="KW-0238">DNA-binding</keyword>
<dbReference type="InterPro" id="IPR036390">
    <property type="entry name" value="WH_DNA-bd_sf"/>
</dbReference>
<evidence type="ECO:0000256" key="4">
    <source>
        <dbReference type="RuleBase" id="RU004020"/>
    </source>
</evidence>
<feature type="domain" description="HSF-type DNA-binding" evidence="6">
    <location>
        <begin position="20"/>
        <end position="115"/>
    </location>
</feature>
<sequence>MQPTSPKTPVSGNDSTKSKEVAPFLKNLRKMLEEESDDVLRWTTNGRAFEIHDMERMMSYVLPKYFKHRKYTSFQRQLNYFNFKKWTKSKAVVCTFSNEYFLRDQPELAWRISRKKSMHSSSSKSSPTRKLPSLTPPRKGPMSAFGEWKSDDMAIKVPVKSEHFGDSFPSPTDMDMMLSANEVDFHRFYTHRGAMPTGDAPLDSLDWIDTFLPSLEVPTKMDDTFYPGAMAVPFYLRGGHHMSYQSLPPPSDFGCVQAAL</sequence>
<evidence type="ECO:0000256" key="2">
    <source>
        <dbReference type="ARBA" id="ARBA00023125"/>
    </source>
</evidence>
<feature type="compositionally biased region" description="Low complexity" evidence="5">
    <location>
        <begin position="119"/>
        <end position="133"/>
    </location>
</feature>
<dbReference type="FunFam" id="1.10.10.10:FF:000286">
    <property type="entry name" value="Heat shock transcription factor"/>
    <property type="match status" value="1"/>
</dbReference>
<accession>A0A8K1CRK1</accession>
<dbReference type="OrthoDB" id="60033at2759"/>
<dbReference type="EMBL" id="SPLM01000002">
    <property type="protein sequence ID" value="TMW68245.1"/>
    <property type="molecule type" value="Genomic_DNA"/>
</dbReference>
<dbReference type="PRINTS" id="PR00056">
    <property type="entry name" value="HSFDOMAIN"/>
</dbReference>
<name>A0A8K1CRK1_PYTOL</name>